<gene>
    <name evidence="2" type="primary">CASP9</name>
</gene>
<sequence length="105" mass="12139">MDASQKNILQLNRTNIVKDLDPSNVYDGLLSRGIFTEDMIDEIKSAGTRRDQARQLVKDLQMRGSRAFPAFLECLRETGHHTLPYCHVFVYRCKNILLFFPHSVL</sequence>
<dbReference type="PANTHER" id="PTHR15034">
    <property type="entry name" value="DEATH DOMAIN-CONTAINING PROTEIN CRADD"/>
    <property type="match status" value="1"/>
</dbReference>
<evidence type="ECO:0000313" key="3">
    <source>
        <dbReference type="Proteomes" id="UP000314983"/>
    </source>
</evidence>
<keyword evidence="3" id="KW-1185">Reference proteome</keyword>
<dbReference type="InterPro" id="IPR011029">
    <property type="entry name" value="DEATH-like_dom_sf"/>
</dbReference>
<dbReference type="GO" id="GO:0042981">
    <property type="term" value="P:regulation of apoptotic process"/>
    <property type="evidence" value="ECO:0007669"/>
    <property type="project" value="InterPro"/>
</dbReference>
<feature type="domain" description="CARD" evidence="1">
    <location>
        <begin position="1"/>
        <end position="83"/>
    </location>
</feature>
<reference evidence="2" key="3">
    <citation type="submission" date="2025-09" db="UniProtKB">
        <authorList>
            <consortium name="Ensembl"/>
        </authorList>
    </citation>
    <scope>IDENTIFICATION</scope>
</reference>
<accession>A0AAY5EDV0</accession>
<dbReference type="InterPro" id="IPR001315">
    <property type="entry name" value="CARD"/>
</dbReference>
<proteinExistence type="predicted"/>
<organism evidence="2 3">
    <name type="scientific">Electrophorus electricus</name>
    <name type="common">Electric eel</name>
    <name type="synonym">Gymnotus electricus</name>
    <dbReference type="NCBI Taxonomy" id="8005"/>
    <lineage>
        <taxon>Eukaryota</taxon>
        <taxon>Metazoa</taxon>
        <taxon>Chordata</taxon>
        <taxon>Craniata</taxon>
        <taxon>Vertebrata</taxon>
        <taxon>Euteleostomi</taxon>
        <taxon>Actinopterygii</taxon>
        <taxon>Neopterygii</taxon>
        <taxon>Teleostei</taxon>
        <taxon>Ostariophysi</taxon>
        <taxon>Gymnotiformes</taxon>
        <taxon>Gymnotoidei</taxon>
        <taxon>Gymnotidae</taxon>
        <taxon>Electrophorus</taxon>
    </lineage>
</organism>
<dbReference type="SMART" id="SM00114">
    <property type="entry name" value="CARD"/>
    <property type="match status" value="1"/>
</dbReference>
<dbReference type="GO" id="GO:0070513">
    <property type="term" value="F:death domain binding"/>
    <property type="evidence" value="ECO:0007669"/>
    <property type="project" value="InterPro"/>
</dbReference>
<dbReference type="PROSITE" id="PS50209">
    <property type="entry name" value="CARD"/>
    <property type="match status" value="1"/>
</dbReference>
<dbReference type="GO" id="GO:0002020">
    <property type="term" value="F:protease binding"/>
    <property type="evidence" value="ECO:0007669"/>
    <property type="project" value="InterPro"/>
</dbReference>
<dbReference type="InterPro" id="IPR042147">
    <property type="entry name" value="CARD_CASP9"/>
</dbReference>
<dbReference type="Gene3D" id="1.10.533.10">
    <property type="entry name" value="Death Domain, Fas"/>
    <property type="match status" value="1"/>
</dbReference>
<name>A0AAY5EDV0_ELEEL</name>
<dbReference type="InterPro" id="IPR037939">
    <property type="entry name" value="CRADD"/>
</dbReference>
<evidence type="ECO:0000313" key="2">
    <source>
        <dbReference type="Ensembl" id="ENSEEEP00000054617.1"/>
    </source>
</evidence>
<dbReference type="AlphaFoldDB" id="A0AAY5EDV0"/>
<dbReference type="CDD" id="cd08326">
    <property type="entry name" value="CARD_CASP9"/>
    <property type="match status" value="1"/>
</dbReference>
<dbReference type="SUPFAM" id="SSF47986">
    <property type="entry name" value="DEATH domain"/>
    <property type="match status" value="1"/>
</dbReference>
<dbReference type="Ensembl" id="ENSEEET00000054277.1">
    <property type="protein sequence ID" value="ENSEEEP00000054617.1"/>
    <property type="gene ID" value="ENSEEEG00000023785.2"/>
</dbReference>
<protein>
    <recommendedName>
        <fullName evidence="1">CARD domain-containing protein</fullName>
    </recommendedName>
</protein>
<dbReference type="GeneTree" id="ENSGT00940000159698"/>
<evidence type="ECO:0000259" key="1">
    <source>
        <dbReference type="PROSITE" id="PS50209"/>
    </source>
</evidence>
<dbReference type="PANTHER" id="PTHR15034:SF5">
    <property type="entry name" value="DEATH DOMAIN-CONTAINING PROTEIN CRADD"/>
    <property type="match status" value="1"/>
</dbReference>
<reference evidence="2" key="2">
    <citation type="submission" date="2025-08" db="UniProtKB">
        <authorList>
            <consortium name="Ensembl"/>
        </authorList>
    </citation>
    <scope>IDENTIFICATION</scope>
</reference>
<dbReference type="Pfam" id="PF00619">
    <property type="entry name" value="CARD"/>
    <property type="match status" value="1"/>
</dbReference>
<reference evidence="2 3" key="1">
    <citation type="submission" date="2020-05" db="EMBL/GenBank/DDBJ databases">
        <title>Electrophorus electricus (electric eel) genome, fEleEle1, primary haplotype.</title>
        <authorList>
            <person name="Myers G."/>
            <person name="Meyer A."/>
            <person name="Fedrigo O."/>
            <person name="Formenti G."/>
            <person name="Rhie A."/>
            <person name="Tracey A."/>
            <person name="Sims Y."/>
            <person name="Jarvis E.D."/>
        </authorList>
    </citation>
    <scope>NUCLEOTIDE SEQUENCE [LARGE SCALE GENOMIC DNA]</scope>
</reference>
<dbReference type="Proteomes" id="UP000314983">
    <property type="component" value="Chromosome 22"/>
</dbReference>